<protein>
    <submittedName>
        <fullName evidence="1">Uncharacterized protein</fullName>
    </submittedName>
</protein>
<dbReference type="SUPFAM" id="SSF82171">
    <property type="entry name" value="DPP6 N-terminal domain-like"/>
    <property type="match status" value="1"/>
</dbReference>
<dbReference type="AlphaFoldDB" id="A0A3B0UY47"/>
<gene>
    <name evidence="1" type="ORF">MNBD_CHLOROFLEXI01-214</name>
</gene>
<name>A0A3B0UY47_9ZZZZ</name>
<proteinExistence type="predicted"/>
<sequence length="617" mass="68380">MSCPPETKVRLLFSSDPASLTEATFFDALIRADQENVLSGGQAIRLPTPTLVGLPQDEVGYQTLFRGYAAQMLALAINDATGWECCQRVPIYQATVARQLYELGVGEWPLASSSPPTAVSLPNELLLFANEFVHWNAPFLGTSSEFAQTPAPYAVVDFLTNDLHLPTAQIAASLALTKDEPFSQWLLKLAGPEWTEATLGHAFREYVKPWQSEPSELPQPEADLLLLCRTDIGNDLAIYQYDFLEDEPLLLENLDYSEAFFTGLPNGSGLAVVGWGEDGKVETFLLRNGERRIAVNWNEVEGVTSRPPLAIPTVTDANGRYLLWTVTSGLATGIFYGLTDLDACDEGSDCEIIPLGGYPIWSPNSEQLLTLTVTNPWWREGLNNGLMLLRQELTADATGSPGFGYSPFWLNDEQFGYIVHLQNGNQQLMLTDSELSTPRMIVDNDTLRASFPAHLQPTSLAIQFANSLSTNLDTLLILAAETRTDGNAFLVVYNQVKDEMSVLSLTHPVPNIDEMGVRISPDGRFLLMTIADETDEVAPSSRLLLQETNGSQFFAYPLLGETPYPRHFYASWSPDGQWLAMPELGYVRLWHNGRDEQLLTFDNLSCTNVAWVNKIEH</sequence>
<dbReference type="EMBL" id="UOEU01000467">
    <property type="protein sequence ID" value="VAW33660.1"/>
    <property type="molecule type" value="Genomic_DNA"/>
</dbReference>
<organism evidence="1">
    <name type="scientific">hydrothermal vent metagenome</name>
    <dbReference type="NCBI Taxonomy" id="652676"/>
    <lineage>
        <taxon>unclassified sequences</taxon>
        <taxon>metagenomes</taxon>
        <taxon>ecological metagenomes</taxon>
    </lineage>
</organism>
<reference evidence="1" key="1">
    <citation type="submission" date="2018-06" db="EMBL/GenBank/DDBJ databases">
        <authorList>
            <person name="Zhirakovskaya E."/>
        </authorList>
    </citation>
    <scope>NUCLEOTIDE SEQUENCE</scope>
</reference>
<evidence type="ECO:0000313" key="1">
    <source>
        <dbReference type="EMBL" id="VAW33660.1"/>
    </source>
</evidence>
<accession>A0A3B0UY47</accession>